<proteinExistence type="predicted"/>
<comment type="caution">
    <text evidence="1">The sequence shown here is derived from an EMBL/GenBank/DDBJ whole genome shotgun (WGS) entry which is preliminary data.</text>
</comment>
<dbReference type="Proteomes" id="UP000254118">
    <property type="component" value="Unassembled WGS sequence"/>
</dbReference>
<evidence type="ECO:0000313" key="2">
    <source>
        <dbReference type="Proteomes" id="UP000254118"/>
    </source>
</evidence>
<sequence length="128" mass="11414">MWGEVGAGGGGVQECGGIGGVADDGRGAAVVVAGGGALGECGDGDGGVAVGEWWGVVGVVALGVGAGVGVEDVVAGWEVVSGAAGDVPLEGLAGACGGGAALAEFGGFSGVGVGVEVGAPSEGADDGC</sequence>
<evidence type="ECO:0000313" key="1">
    <source>
        <dbReference type="EMBL" id="STD04064.1"/>
    </source>
</evidence>
<gene>
    <name evidence="1" type="ORF">NCTC7915_00188</name>
</gene>
<name>A0AA46GZI2_9MICO</name>
<reference evidence="1 2" key="1">
    <citation type="submission" date="2018-06" db="EMBL/GenBank/DDBJ databases">
        <authorList>
            <consortium name="Pathogen Informatics"/>
            <person name="Doyle S."/>
        </authorList>
    </citation>
    <scope>NUCLEOTIDE SEQUENCE [LARGE SCALE GENOMIC DNA]</scope>
    <source>
        <strain evidence="1 2">NCTC7915</strain>
    </source>
</reference>
<organism evidence="1 2">
    <name type="scientific">Dermatophilus congolensis</name>
    <dbReference type="NCBI Taxonomy" id="1863"/>
    <lineage>
        <taxon>Bacteria</taxon>
        <taxon>Bacillati</taxon>
        <taxon>Actinomycetota</taxon>
        <taxon>Actinomycetes</taxon>
        <taxon>Micrococcales</taxon>
        <taxon>Dermatophilaceae</taxon>
        <taxon>Dermatophilus</taxon>
    </lineage>
</organism>
<dbReference type="AlphaFoldDB" id="A0AA46GZI2"/>
<protein>
    <submittedName>
        <fullName evidence="1">Uncharacterized protein</fullName>
    </submittedName>
</protein>
<accession>A0AA46GZI2</accession>
<dbReference type="EMBL" id="UFYA01000001">
    <property type="protein sequence ID" value="STD04064.1"/>
    <property type="molecule type" value="Genomic_DNA"/>
</dbReference>